<evidence type="ECO:0000256" key="1">
    <source>
        <dbReference type="SAM" id="MobiDB-lite"/>
    </source>
</evidence>
<feature type="compositionally biased region" description="Polar residues" evidence="1">
    <location>
        <begin position="121"/>
        <end position="130"/>
    </location>
</feature>
<dbReference type="Proteomes" id="UP001152795">
    <property type="component" value="Unassembled WGS sequence"/>
</dbReference>
<gene>
    <name evidence="2" type="ORF">PACLA_8A069993</name>
</gene>
<feature type="compositionally biased region" description="Basic and acidic residues" evidence="1">
    <location>
        <begin position="99"/>
        <end position="115"/>
    </location>
</feature>
<dbReference type="EMBL" id="CACRXK020007610">
    <property type="protein sequence ID" value="CAB4012720.1"/>
    <property type="molecule type" value="Genomic_DNA"/>
</dbReference>
<evidence type="ECO:0000313" key="3">
    <source>
        <dbReference type="Proteomes" id="UP001152795"/>
    </source>
</evidence>
<accession>A0A7D9ELF1</accession>
<sequence>MDTEPINVAQTFLTDVDPSTVSKTEKLRVWKTTLHEKKAILNKLDSTILEEIPPEKIGDEINETSEFLQEIDRITVKIDIALEKMSNGSNPATQQHHTSLCERRENPTNQNERKTPPANGEPNNEQVSGQNTTSMFVNSHTAVLLQAAKANVCRPDNETTASN</sequence>
<protein>
    <submittedName>
        <fullName evidence="2">Uncharacterized protein</fullName>
    </submittedName>
</protein>
<feature type="compositionally biased region" description="Polar residues" evidence="1">
    <location>
        <begin position="86"/>
        <end position="98"/>
    </location>
</feature>
<organism evidence="2 3">
    <name type="scientific">Paramuricea clavata</name>
    <name type="common">Red gorgonian</name>
    <name type="synonym">Violescent sea-whip</name>
    <dbReference type="NCBI Taxonomy" id="317549"/>
    <lineage>
        <taxon>Eukaryota</taxon>
        <taxon>Metazoa</taxon>
        <taxon>Cnidaria</taxon>
        <taxon>Anthozoa</taxon>
        <taxon>Octocorallia</taxon>
        <taxon>Malacalcyonacea</taxon>
        <taxon>Plexauridae</taxon>
        <taxon>Paramuricea</taxon>
    </lineage>
</organism>
<comment type="caution">
    <text evidence="2">The sequence shown here is derived from an EMBL/GenBank/DDBJ whole genome shotgun (WGS) entry which is preliminary data.</text>
</comment>
<proteinExistence type="predicted"/>
<evidence type="ECO:0000313" key="2">
    <source>
        <dbReference type="EMBL" id="CAB4012720.1"/>
    </source>
</evidence>
<name>A0A7D9ELF1_PARCT</name>
<feature type="region of interest" description="Disordered" evidence="1">
    <location>
        <begin position="85"/>
        <end position="130"/>
    </location>
</feature>
<keyword evidence="3" id="KW-1185">Reference proteome</keyword>
<reference evidence="2" key="1">
    <citation type="submission" date="2020-04" db="EMBL/GenBank/DDBJ databases">
        <authorList>
            <person name="Alioto T."/>
            <person name="Alioto T."/>
            <person name="Gomez Garrido J."/>
        </authorList>
    </citation>
    <scope>NUCLEOTIDE SEQUENCE</scope>
    <source>
        <strain evidence="2">A484AB</strain>
    </source>
</reference>
<feature type="non-terminal residue" evidence="2">
    <location>
        <position position="1"/>
    </location>
</feature>
<dbReference type="AlphaFoldDB" id="A0A7D9ELF1"/>